<dbReference type="GO" id="GO:0005829">
    <property type="term" value="C:cytosol"/>
    <property type="evidence" value="ECO:0007669"/>
    <property type="project" value="TreeGrafter"/>
</dbReference>
<name>A0A538SZS6_UNCEI</name>
<dbReference type="Pfam" id="PF03641">
    <property type="entry name" value="Lysine_decarbox"/>
    <property type="match status" value="1"/>
</dbReference>
<dbReference type="PANTHER" id="PTHR43393:SF3">
    <property type="entry name" value="LYSINE DECARBOXYLASE-LIKE PROTEIN"/>
    <property type="match status" value="1"/>
</dbReference>
<proteinExistence type="predicted"/>
<dbReference type="InterPro" id="IPR052341">
    <property type="entry name" value="LOG_family_nucleotidases"/>
</dbReference>
<sequence>MVPRRLFRRHRCGSGPKGCRFRRGRGNMKTSVAVFGSSRTPPGDPNYDLARELGRALGRRGAEVRCGGYAGVMGALAEGVKDVRGRVVGCTLDWFADTRAPNPLLDDVVSAPDLSTRIERLLEGTRAAIALPGGIGTLNEVFWLWTLLMHGKGMNRRLILLGDSWRDLLELLSRRFEVDAPIRALVHAVTTVDQAVDLACGARA</sequence>
<accession>A0A538SZS6</accession>
<comment type="caution">
    <text evidence="1">The sequence shown here is derived from an EMBL/GenBank/DDBJ whole genome shotgun (WGS) entry which is preliminary data.</text>
</comment>
<dbReference type="PANTHER" id="PTHR43393">
    <property type="entry name" value="CYTOKININ RIBOSIDE 5'-MONOPHOSPHATE PHOSPHORIBOHYDROLASE"/>
    <property type="match status" value="1"/>
</dbReference>
<protein>
    <submittedName>
        <fullName evidence="1">LOG family protein</fullName>
    </submittedName>
</protein>
<evidence type="ECO:0000313" key="2">
    <source>
        <dbReference type="Proteomes" id="UP000316852"/>
    </source>
</evidence>
<dbReference type="EMBL" id="VBOW01000073">
    <property type="protein sequence ID" value="TMQ56897.1"/>
    <property type="molecule type" value="Genomic_DNA"/>
</dbReference>
<organism evidence="1 2">
    <name type="scientific">Eiseniibacteriota bacterium</name>
    <dbReference type="NCBI Taxonomy" id="2212470"/>
    <lineage>
        <taxon>Bacteria</taxon>
        <taxon>Candidatus Eiseniibacteriota</taxon>
    </lineage>
</organism>
<reference evidence="1 2" key="1">
    <citation type="journal article" date="2019" name="Nat. Microbiol.">
        <title>Mediterranean grassland soil C-N compound turnover is dependent on rainfall and depth, and is mediated by genomically divergent microorganisms.</title>
        <authorList>
            <person name="Diamond S."/>
            <person name="Andeer P.F."/>
            <person name="Li Z."/>
            <person name="Crits-Christoph A."/>
            <person name="Burstein D."/>
            <person name="Anantharaman K."/>
            <person name="Lane K.R."/>
            <person name="Thomas B.C."/>
            <person name="Pan C."/>
            <person name="Northen T.R."/>
            <person name="Banfield J.F."/>
        </authorList>
    </citation>
    <scope>NUCLEOTIDE SEQUENCE [LARGE SCALE GENOMIC DNA]</scope>
    <source>
        <strain evidence="1">WS_6</strain>
    </source>
</reference>
<dbReference type="Gene3D" id="3.40.50.450">
    <property type="match status" value="1"/>
</dbReference>
<dbReference type="AlphaFoldDB" id="A0A538SZS6"/>
<dbReference type="InterPro" id="IPR031100">
    <property type="entry name" value="LOG_fam"/>
</dbReference>
<gene>
    <name evidence="1" type="ORF">E6K76_11920</name>
</gene>
<dbReference type="SUPFAM" id="SSF102405">
    <property type="entry name" value="MCP/YpsA-like"/>
    <property type="match status" value="1"/>
</dbReference>
<evidence type="ECO:0000313" key="1">
    <source>
        <dbReference type="EMBL" id="TMQ56897.1"/>
    </source>
</evidence>
<dbReference type="Proteomes" id="UP000316852">
    <property type="component" value="Unassembled WGS sequence"/>
</dbReference>